<comment type="caution">
    <text evidence="1">The sequence shown here is derived from an EMBL/GenBank/DDBJ whole genome shotgun (WGS) entry which is preliminary data.</text>
</comment>
<dbReference type="AlphaFoldDB" id="A0A1Q3DYV0"/>
<evidence type="ECO:0000313" key="1">
    <source>
        <dbReference type="EMBL" id="GAW00183.1"/>
    </source>
</evidence>
<protein>
    <submittedName>
        <fullName evidence="1">Uncharacterized protein</fullName>
    </submittedName>
</protein>
<accession>A0A1Q3DYV0</accession>
<name>A0A1Q3DYV0_LENED</name>
<sequence>MPEQINGSAPQAIKLSTLAQWSEEHMAAIFEAVTEEDALKAITDTFPDDVRATLNGSPLPRPMIDKLVLMMRPGPQGGLKVHWREQAEVPKDPSHRNGAFGGFYYITGIRKPHPDTGEIVPFIRYKTVTVKIESMSEDLSYDSRKITELVFVGSDKPAE</sequence>
<organism evidence="1 2">
    <name type="scientific">Lentinula edodes</name>
    <name type="common">Shiitake mushroom</name>
    <name type="synonym">Lentinus edodes</name>
    <dbReference type="NCBI Taxonomy" id="5353"/>
    <lineage>
        <taxon>Eukaryota</taxon>
        <taxon>Fungi</taxon>
        <taxon>Dikarya</taxon>
        <taxon>Basidiomycota</taxon>
        <taxon>Agaricomycotina</taxon>
        <taxon>Agaricomycetes</taxon>
        <taxon>Agaricomycetidae</taxon>
        <taxon>Agaricales</taxon>
        <taxon>Marasmiineae</taxon>
        <taxon>Omphalotaceae</taxon>
        <taxon>Lentinula</taxon>
    </lineage>
</organism>
<keyword evidence="2" id="KW-1185">Reference proteome</keyword>
<dbReference type="Proteomes" id="UP000188533">
    <property type="component" value="Unassembled WGS sequence"/>
</dbReference>
<reference evidence="1 2" key="2">
    <citation type="submission" date="2017-02" db="EMBL/GenBank/DDBJ databases">
        <title>A genome survey and senescence transcriptome analysis in Lentinula edodes.</title>
        <authorList>
            <person name="Sakamoto Y."/>
            <person name="Nakade K."/>
            <person name="Sato S."/>
            <person name="Yoshida Y."/>
            <person name="Miyazaki K."/>
            <person name="Natsume S."/>
            <person name="Konno N."/>
        </authorList>
    </citation>
    <scope>NUCLEOTIDE SEQUENCE [LARGE SCALE GENOMIC DNA]</scope>
    <source>
        <strain evidence="1 2">NBRC 111202</strain>
    </source>
</reference>
<evidence type="ECO:0000313" key="2">
    <source>
        <dbReference type="Proteomes" id="UP000188533"/>
    </source>
</evidence>
<dbReference type="EMBL" id="BDGU01000028">
    <property type="protein sequence ID" value="GAW00183.1"/>
    <property type="molecule type" value="Genomic_DNA"/>
</dbReference>
<proteinExistence type="predicted"/>
<reference evidence="1 2" key="1">
    <citation type="submission" date="2016-08" db="EMBL/GenBank/DDBJ databases">
        <authorList>
            <consortium name="Lentinula edodes genome sequencing consortium"/>
            <person name="Sakamoto Y."/>
            <person name="Nakade K."/>
            <person name="Sato S."/>
            <person name="Yoshida Y."/>
            <person name="Miyazaki K."/>
            <person name="Natsume S."/>
            <person name="Konno N."/>
        </authorList>
    </citation>
    <scope>NUCLEOTIDE SEQUENCE [LARGE SCALE GENOMIC DNA]</scope>
    <source>
        <strain evidence="1 2">NBRC 111202</strain>
    </source>
</reference>
<gene>
    <name evidence="1" type="ORF">LENED_001683</name>
</gene>